<dbReference type="EMBL" id="JAXCGZ010011934">
    <property type="protein sequence ID" value="KAK7073923.1"/>
    <property type="molecule type" value="Genomic_DNA"/>
</dbReference>
<feature type="region of interest" description="Disordered" evidence="1">
    <location>
        <begin position="48"/>
        <end position="74"/>
    </location>
</feature>
<evidence type="ECO:0000313" key="3">
    <source>
        <dbReference type="Proteomes" id="UP001381693"/>
    </source>
</evidence>
<keyword evidence="3" id="KW-1185">Reference proteome</keyword>
<dbReference type="Proteomes" id="UP001381693">
    <property type="component" value="Unassembled WGS sequence"/>
</dbReference>
<evidence type="ECO:0000256" key="1">
    <source>
        <dbReference type="SAM" id="MobiDB-lite"/>
    </source>
</evidence>
<feature type="non-terminal residue" evidence="2">
    <location>
        <position position="1"/>
    </location>
</feature>
<evidence type="ECO:0000313" key="2">
    <source>
        <dbReference type="EMBL" id="KAK7073923.1"/>
    </source>
</evidence>
<accession>A0AAN8X417</accession>
<name>A0AAN8X417_HALRR</name>
<reference evidence="2 3" key="1">
    <citation type="submission" date="2023-11" db="EMBL/GenBank/DDBJ databases">
        <title>Halocaridina rubra genome assembly.</title>
        <authorList>
            <person name="Smith C."/>
        </authorList>
    </citation>
    <scope>NUCLEOTIDE SEQUENCE [LARGE SCALE GENOMIC DNA]</scope>
    <source>
        <strain evidence="2">EP-1</strain>
        <tissue evidence="2">Whole</tissue>
    </source>
</reference>
<organism evidence="2 3">
    <name type="scientific">Halocaridina rubra</name>
    <name type="common">Hawaiian red shrimp</name>
    <dbReference type="NCBI Taxonomy" id="373956"/>
    <lineage>
        <taxon>Eukaryota</taxon>
        <taxon>Metazoa</taxon>
        <taxon>Ecdysozoa</taxon>
        <taxon>Arthropoda</taxon>
        <taxon>Crustacea</taxon>
        <taxon>Multicrustacea</taxon>
        <taxon>Malacostraca</taxon>
        <taxon>Eumalacostraca</taxon>
        <taxon>Eucarida</taxon>
        <taxon>Decapoda</taxon>
        <taxon>Pleocyemata</taxon>
        <taxon>Caridea</taxon>
        <taxon>Atyoidea</taxon>
        <taxon>Atyidae</taxon>
        <taxon>Halocaridina</taxon>
    </lineage>
</organism>
<sequence>IVIRLIPSMDKVIRSAIVRACDTDYVRPLCKLITLELHHELVPEVQPVAPPDTVTVPTAPPRHKHSATKKAENLHRDLVGGECGDL</sequence>
<dbReference type="AlphaFoldDB" id="A0AAN8X417"/>
<gene>
    <name evidence="2" type="ORF">SK128_001418</name>
</gene>
<protein>
    <submittedName>
        <fullName evidence="2">Uncharacterized protein</fullName>
    </submittedName>
</protein>
<comment type="caution">
    <text evidence="2">The sequence shown here is derived from an EMBL/GenBank/DDBJ whole genome shotgun (WGS) entry which is preliminary data.</text>
</comment>
<proteinExistence type="predicted"/>